<evidence type="ECO:0000313" key="3">
    <source>
        <dbReference type="EMBL" id="MEL0628985.1"/>
    </source>
</evidence>
<keyword evidence="4" id="KW-1185">Reference proteome</keyword>
<keyword evidence="1" id="KW-0812">Transmembrane</keyword>
<keyword evidence="2" id="KW-0732">Signal</keyword>
<keyword evidence="1" id="KW-0472">Membrane</keyword>
<evidence type="ECO:0000313" key="4">
    <source>
        <dbReference type="Proteomes" id="UP001369082"/>
    </source>
</evidence>
<protein>
    <submittedName>
        <fullName evidence="3">Uncharacterized protein</fullName>
    </submittedName>
</protein>
<feature type="signal peptide" evidence="2">
    <location>
        <begin position="1"/>
        <end position="29"/>
    </location>
</feature>
<dbReference type="Proteomes" id="UP001369082">
    <property type="component" value="Unassembled WGS sequence"/>
</dbReference>
<feature type="transmembrane region" description="Helical" evidence="1">
    <location>
        <begin position="39"/>
        <end position="59"/>
    </location>
</feature>
<evidence type="ECO:0000256" key="1">
    <source>
        <dbReference type="SAM" id="Phobius"/>
    </source>
</evidence>
<organism evidence="3 4">
    <name type="scientific">Psychromonas aquatilis</name>
    <dbReference type="NCBI Taxonomy" id="2005072"/>
    <lineage>
        <taxon>Bacteria</taxon>
        <taxon>Pseudomonadati</taxon>
        <taxon>Pseudomonadota</taxon>
        <taxon>Gammaproteobacteria</taxon>
        <taxon>Alteromonadales</taxon>
        <taxon>Psychromonadaceae</taxon>
        <taxon>Psychromonas</taxon>
    </lineage>
</organism>
<sequence>MFRKLTMFNKLKEKTLLLFISMMPLSVMAHPGHDHHSPWANLIHLLWLSPIIIAAYFLFKKYKKKNSHTKK</sequence>
<dbReference type="RefSeq" id="WP_341596998.1">
    <property type="nucleotide sequence ID" value="NZ_JBAKAZ010000012.1"/>
</dbReference>
<reference evidence="3 4" key="1">
    <citation type="submission" date="2024-02" db="EMBL/GenBank/DDBJ databases">
        <title>Bacteria isolated from the canopy kelp, Nereocystis luetkeana.</title>
        <authorList>
            <person name="Pfister C.A."/>
            <person name="Younker I.T."/>
            <person name="Light S.H."/>
        </authorList>
    </citation>
    <scope>NUCLEOTIDE SEQUENCE [LARGE SCALE GENOMIC DNA]</scope>
    <source>
        <strain evidence="3 4">TI.1.05</strain>
    </source>
</reference>
<accession>A0ABU9GNU5</accession>
<feature type="chain" id="PRO_5046788183" evidence="2">
    <location>
        <begin position="30"/>
        <end position="71"/>
    </location>
</feature>
<comment type="caution">
    <text evidence="3">The sequence shown here is derived from an EMBL/GenBank/DDBJ whole genome shotgun (WGS) entry which is preliminary data.</text>
</comment>
<name>A0ABU9GNU5_9GAMM</name>
<gene>
    <name evidence="3" type="ORF">V6256_05125</name>
</gene>
<dbReference type="EMBL" id="JBAKAZ010000012">
    <property type="protein sequence ID" value="MEL0628985.1"/>
    <property type="molecule type" value="Genomic_DNA"/>
</dbReference>
<keyword evidence="1" id="KW-1133">Transmembrane helix</keyword>
<proteinExistence type="predicted"/>
<evidence type="ECO:0000256" key="2">
    <source>
        <dbReference type="SAM" id="SignalP"/>
    </source>
</evidence>